<feature type="transmembrane region" description="Helical" evidence="1">
    <location>
        <begin position="122"/>
        <end position="147"/>
    </location>
</feature>
<keyword evidence="1" id="KW-0812">Transmembrane</keyword>
<dbReference type="FunCoup" id="A0A6P7EYE9">
    <property type="interactions" value="19"/>
</dbReference>
<dbReference type="AlphaFoldDB" id="A0A6P7EYE9"/>
<feature type="transmembrane region" description="Helical" evidence="1">
    <location>
        <begin position="21"/>
        <end position="41"/>
    </location>
</feature>
<keyword evidence="1" id="KW-0472">Membrane</keyword>
<organism evidence="2">
    <name type="scientific">Diabrotica virgifera virgifera</name>
    <name type="common">western corn rootworm</name>
    <dbReference type="NCBI Taxonomy" id="50390"/>
    <lineage>
        <taxon>Eukaryota</taxon>
        <taxon>Metazoa</taxon>
        <taxon>Ecdysozoa</taxon>
        <taxon>Arthropoda</taxon>
        <taxon>Hexapoda</taxon>
        <taxon>Insecta</taxon>
        <taxon>Pterygota</taxon>
        <taxon>Neoptera</taxon>
        <taxon>Endopterygota</taxon>
        <taxon>Coleoptera</taxon>
        <taxon>Polyphaga</taxon>
        <taxon>Cucujiformia</taxon>
        <taxon>Chrysomeloidea</taxon>
        <taxon>Chrysomelidae</taxon>
        <taxon>Galerucinae</taxon>
        <taxon>Diabroticina</taxon>
        <taxon>Diabroticites</taxon>
        <taxon>Diabrotica</taxon>
    </lineage>
</organism>
<dbReference type="InParanoid" id="A0A6P7EYE9"/>
<feature type="transmembrane region" description="Helical" evidence="1">
    <location>
        <begin position="61"/>
        <end position="81"/>
    </location>
</feature>
<sequence>MEYILKRLKFTAKEAMTATNLKLFFVFCVWVIVYLPITIFATIGINNKPSWKLFTWIVNDIYEVTLFVFTFLVTIFVEVRIKYITKLIKKFAKSKIISTEDFEATTKFIRFLKESVDQFNTVFGYPIFIFLTASLLQLIKYVFFLIYGHAEHTTQIMYGVQNLIQQGMTILIITRCDSVEKIGKKMYKTCYKLHEKMKSYDMKQQFFVLGEYAENLAPQFYTPLYGHINRQTFNVLIAVFVDALVILIQFQMSLK</sequence>
<gene>
    <name evidence="2" type="primary">LOC114324599</name>
</gene>
<dbReference type="RefSeq" id="XP_028128264.1">
    <property type="nucleotide sequence ID" value="XM_028272463.1"/>
</dbReference>
<evidence type="ECO:0000313" key="2">
    <source>
        <dbReference type="RefSeq" id="XP_028128264.1"/>
    </source>
</evidence>
<reference evidence="2" key="1">
    <citation type="submission" date="2025-08" db="UniProtKB">
        <authorList>
            <consortium name="RefSeq"/>
        </authorList>
    </citation>
    <scope>IDENTIFICATION</scope>
    <source>
        <tissue evidence="2">Whole insect</tissue>
    </source>
</reference>
<evidence type="ECO:0000256" key="1">
    <source>
        <dbReference type="SAM" id="Phobius"/>
    </source>
</evidence>
<proteinExistence type="predicted"/>
<feature type="transmembrane region" description="Helical" evidence="1">
    <location>
        <begin position="232"/>
        <end position="250"/>
    </location>
</feature>
<name>A0A6P7EYE9_DIAVI</name>
<protein>
    <submittedName>
        <fullName evidence="2">Uncharacterized protein LOC114324599</fullName>
    </submittedName>
</protein>
<accession>A0A6P7EYE9</accession>
<keyword evidence="1" id="KW-1133">Transmembrane helix</keyword>